<dbReference type="PANTHER" id="PTHR47526">
    <property type="entry name" value="ATP-DEPENDENT DNA HELICASE"/>
    <property type="match status" value="1"/>
</dbReference>
<dbReference type="OrthoDB" id="5981959at2759"/>
<name>A0A913YRI0_EXADI</name>
<dbReference type="InterPro" id="IPR011604">
    <property type="entry name" value="PDDEXK-like_dom_sf"/>
</dbReference>
<dbReference type="KEGG" id="epa:110248026"/>
<accession>A0A913YRI0</accession>
<dbReference type="EnsemblMetazoa" id="XM_028661857.1">
    <property type="protein sequence ID" value="XP_028517658.1"/>
    <property type="gene ID" value="LOC110248026"/>
</dbReference>
<organism evidence="2 3">
    <name type="scientific">Exaiptasia diaphana</name>
    <name type="common">Tropical sea anemone</name>
    <name type="synonym">Aiptasia pulchella</name>
    <dbReference type="NCBI Taxonomy" id="2652724"/>
    <lineage>
        <taxon>Eukaryota</taxon>
        <taxon>Metazoa</taxon>
        <taxon>Cnidaria</taxon>
        <taxon>Anthozoa</taxon>
        <taxon>Hexacorallia</taxon>
        <taxon>Actiniaria</taxon>
        <taxon>Aiptasiidae</taxon>
        <taxon>Exaiptasia</taxon>
    </lineage>
</organism>
<dbReference type="Gene3D" id="3.90.320.10">
    <property type="match status" value="1"/>
</dbReference>
<dbReference type="Pfam" id="PF09588">
    <property type="entry name" value="YqaJ"/>
    <property type="match status" value="1"/>
</dbReference>
<evidence type="ECO:0000313" key="2">
    <source>
        <dbReference type="EnsemblMetazoa" id="XP_028517658.1"/>
    </source>
</evidence>
<keyword evidence="3" id="KW-1185">Reference proteome</keyword>
<dbReference type="OMA" id="QKVIHET"/>
<dbReference type="GeneID" id="110248026"/>
<dbReference type="CDD" id="cd22343">
    <property type="entry name" value="PDDEXK_lambda_exonuclease-like"/>
    <property type="match status" value="1"/>
</dbReference>
<proteinExistence type="predicted"/>
<evidence type="ECO:0000259" key="1">
    <source>
        <dbReference type="Pfam" id="PF09588"/>
    </source>
</evidence>
<dbReference type="InterPro" id="IPR011335">
    <property type="entry name" value="Restrct_endonuc-II-like"/>
</dbReference>
<feature type="domain" description="YqaJ viral recombinase" evidence="1">
    <location>
        <begin position="84"/>
        <end position="169"/>
    </location>
</feature>
<dbReference type="GO" id="GO:0006281">
    <property type="term" value="P:DNA repair"/>
    <property type="evidence" value="ECO:0007669"/>
    <property type="project" value="UniProtKB-ARBA"/>
</dbReference>
<dbReference type="SUPFAM" id="SSF52980">
    <property type="entry name" value="Restriction endonuclease-like"/>
    <property type="match status" value="1"/>
</dbReference>
<protein>
    <recommendedName>
        <fullName evidence="1">YqaJ viral recombinase domain-containing protein</fullName>
    </recommendedName>
</protein>
<dbReference type="InterPro" id="IPR019080">
    <property type="entry name" value="YqaJ_viral_recombinase"/>
</dbReference>
<sequence>MPCYPSKTRYREKVEICGLDPYTLKPSDYVEDLARLPAIEYPDIVNYLVLQTSWATNAQMKAYKSLDAYNFFVSGWVGSLLTKEVKEDRILVHGRWPYLGASPDGIVNCDCRGKGCCEIKCPFCFKNATTEQLAGEKSSCLTVIDVKISLDHKHAYYYQVQAQIFITETDYCDFVVWTEQDIHIERVFPDEAFWDEAREKASKFFLVGILPELLGKWYSRPARLNVPEMDDSDGETGPWCYCREDIEGSLLIGCDNDECKILHQRYLGNGNRILSKFFFAKYLKKLMRSRKAVDIIINFKLLQKVLE</sequence>
<dbReference type="PANTHER" id="PTHR47526:SF4">
    <property type="entry name" value="SWIM-TYPE DOMAIN-CONTAINING PROTEIN"/>
    <property type="match status" value="1"/>
</dbReference>
<evidence type="ECO:0000313" key="3">
    <source>
        <dbReference type="Proteomes" id="UP000887567"/>
    </source>
</evidence>
<dbReference type="Proteomes" id="UP000887567">
    <property type="component" value="Unplaced"/>
</dbReference>
<reference evidence="2" key="1">
    <citation type="submission" date="2022-11" db="UniProtKB">
        <authorList>
            <consortium name="EnsemblMetazoa"/>
        </authorList>
    </citation>
    <scope>IDENTIFICATION</scope>
</reference>
<dbReference type="AlphaFoldDB" id="A0A913YRI0"/>
<dbReference type="RefSeq" id="XP_028517658.1">
    <property type="nucleotide sequence ID" value="XM_028661857.1"/>
</dbReference>